<organism evidence="3 4">
    <name type="scientific">Halioglobus maricola</name>
    <dbReference type="NCBI Taxonomy" id="2601894"/>
    <lineage>
        <taxon>Bacteria</taxon>
        <taxon>Pseudomonadati</taxon>
        <taxon>Pseudomonadota</taxon>
        <taxon>Gammaproteobacteria</taxon>
        <taxon>Cellvibrionales</taxon>
        <taxon>Halieaceae</taxon>
        <taxon>Halioglobus</taxon>
    </lineage>
</organism>
<keyword evidence="2" id="KW-0564">Palmitate</keyword>
<dbReference type="AlphaFoldDB" id="A0A5P9NJX0"/>
<protein>
    <submittedName>
        <fullName evidence="3">TolC family protein</fullName>
    </submittedName>
</protein>
<dbReference type="Pfam" id="PF02321">
    <property type="entry name" value="OEP"/>
    <property type="match status" value="2"/>
</dbReference>
<comment type="similarity">
    <text evidence="1 2">Belongs to the outer membrane factor (OMF) (TC 1.B.17) family.</text>
</comment>
<proteinExistence type="inferred from homology"/>
<dbReference type="GO" id="GO:0015562">
    <property type="term" value="F:efflux transmembrane transporter activity"/>
    <property type="evidence" value="ECO:0007669"/>
    <property type="project" value="InterPro"/>
</dbReference>
<evidence type="ECO:0000256" key="1">
    <source>
        <dbReference type="ARBA" id="ARBA00007613"/>
    </source>
</evidence>
<dbReference type="Proteomes" id="UP000326287">
    <property type="component" value="Chromosome"/>
</dbReference>
<dbReference type="Gene3D" id="2.20.200.10">
    <property type="entry name" value="Outer membrane efflux proteins (OEP)"/>
    <property type="match status" value="1"/>
</dbReference>
<reference evidence="3 4" key="1">
    <citation type="submission" date="2019-02" db="EMBL/GenBank/DDBJ databases">
        <authorList>
            <person name="Li S.-H."/>
        </authorList>
    </citation>
    <scope>NUCLEOTIDE SEQUENCE [LARGE SCALE GENOMIC DNA]</scope>
    <source>
        <strain evidence="3 4">IMCC14385</strain>
    </source>
</reference>
<evidence type="ECO:0000313" key="4">
    <source>
        <dbReference type="Proteomes" id="UP000326287"/>
    </source>
</evidence>
<keyword evidence="2" id="KW-0472">Membrane</keyword>
<evidence type="ECO:0000313" key="3">
    <source>
        <dbReference type="EMBL" id="QFU75268.1"/>
    </source>
</evidence>
<name>A0A5P9NJX0_9GAMM</name>
<sequence>MSRTAKALATGCALLALQACTTLGPDYEEPTVDWLQTWETDLYGQTLSTSGESDDLSFWWSALNDPVLNELIATARTENPTLRLAGLSVLESRAVLGVASGLQYPQVQRASGSWARSDSWPTEGDNSGDRSDLNAYNAGFDVAWEADFWGKYRRGVESADAAFFASVTNQQNAQVLLAAQVAQAYFAWRTTARLIDIAKENAALQERSLDITTKLYESGQSAELDVQQARTQYLATLSSIPNFEISLQQIANALAILLGREPGNIPELEGVPATLPSLNPIFIDAYPAALLMRRPDVRTAAWTVAAQSAQIGVAKADLYPSISLFGTIGWSGNSLDATNDTLTTGFGPSFTWNLFNYDRIENQVRIQDVRLQQTIEAYQLTVLAAASEIDNAAISVVKTRDQQELLATALEAAERSLVLSTKRYQEGYSDFQRVLTAQQSRAARSSAYVANQGEHISSVIDFYKALGGGWKPATADDLVPAELRQIMEERTDWDGMLDDPAPVPAQ</sequence>
<dbReference type="SUPFAM" id="SSF56954">
    <property type="entry name" value="Outer membrane efflux proteins (OEP)"/>
    <property type="match status" value="1"/>
</dbReference>
<keyword evidence="2" id="KW-0812">Transmembrane</keyword>
<dbReference type="PANTHER" id="PTHR30203">
    <property type="entry name" value="OUTER MEMBRANE CATION EFFLUX PROTEIN"/>
    <property type="match status" value="1"/>
</dbReference>
<dbReference type="OrthoDB" id="9770517at2"/>
<evidence type="ECO:0000256" key="2">
    <source>
        <dbReference type="RuleBase" id="RU362097"/>
    </source>
</evidence>
<accession>A0A5P9NJX0</accession>
<dbReference type="NCBIfam" id="TIGR01845">
    <property type="entry name" value="outer_NodT"/>
    <property type="match status" value="1"/>
</dbReference>
<dbReference type="GO" id="GO:0009279">
    <property type="term" value="C:cell outer membrane"/>
    <property type="evidence" value="ECO:0007669"/>
    <property type="project" value="UniProtKB-SubCell"/>
</dbReference>
<dbReference type="PANTHER" id="PTHR30203:SF25">
    <property type="entry name" value="OUTER MEMBRANE PROTEIN-RELATED"/>
    <property type="match status" value="1"/>
</dbReference>
<keyword evidence="4" id="KW-1185">Reference proteome</keyword>
<dbReference type="InterPro" id="IPR003423">
    <property type="entry name" value="OMP_efflux"/>
</dbReference>
<dbReference type="KEGG" id="halc:EY643_06170"/>
<keyword evidence="2" id="KW-1134">Transmembrane beta strand</keyword>
<dbReference type="EMBL" id="CP036422">
    <property type="protein sequence ID" value="QFU75268.1"/>
    <property type="molecule type" value="Genomic_DNA"/>
</dbReference>
<dbReference type="RefSeq" id="WP_152661374.1">
    <property type="nucleotide sequence ID" value="NZ_CP036422.1"/>
</dbReference>
<comment type="subcellular location">
    <subcellularLocation>
        <location evidence="2">Cell outer membrane</location>
        <topology evidence="2">Lipid-anchor</topology>
    </subcellularLocation>
</comment>
<keyword evidence="2" id="KW-0449">Lipoprotein</keyword>
<dbReference type="PROSITE" id="PS51257">
    <property type="entry name" value="PROKAR_LIPOPROTEIN"/>
    <property type="match status" value="1"/>
</dbReference>
<gene>
    <name evidence="3" type="ORF">EY643_06170</name>
</gene>
<dbReference type="InterPro" id="IPR010131">
    <property type="entry name" value="MdtP/NodT-like"/>
</dbReference>
<dbReference type="Gene3D" id="1.20.1600.10">
    <property type="entry name" value="Outer membrane efflux proteins (OEP)"/>
    <property type="match status" value="1"/>
</dbReference>